<sequence>MAAQAEENFFLGPEFWADIEALSSDPIEHNSAPCATPSTVPSTNVYSLDHISANNNINNLLIMICARLDRVELGMKAIDETTREMKATNSKAHNMLDQVSRMVVQIQQTVNKLREDLEVFSRTVIHYLKLVIGQAEDRPRYSRDPVPMDDLEASIAKMLINKKSGPLQCDKPLPVLPVFSATPPLPLSQRRMLQPVPVPVSRGGERSSSWSEDQIKALRGENNGLREQVRKHRRRESADRQTIEFLAQQNDYYLREIERQDQTIADMAECVTAVFEEFKRRGWSDLGKRCSAANSNIEVDEMIRMYYDL</sequence>
<accession>A0A9W8N9J2</accession>
<keyword evidence="1" id="KW-0175">Coiled coil</keyword>
<protein>
    <submittedName>
        <fullName evidence="2">Uncharacterized protein</fullName>
    </submittedName>
</protein>
<dbReference type="AlphaFoldDB" id="A0A9W8N9J2"/>
<comment type="caution">
    <text evidence="2">The sequence shown here is derived from an EMBL/GenBank/DDBJ whole genome shotgun (WGS) entry which is preliminary data.</text>
</comment>
<evidence type="ECO:0000256" key="1">
    <source>
        <dbReference type="SAM" id="Coils"/>
    </source>
</evidence>
<reference evidence="2" key="1">
    <citation type="submission" date="2022-07" db="EMBL/GenBank/DDBJ databases">
        <title>Genome Sequence of Xylaria arbuscula.</title>
        <authorList>
            <person name="Buettner E."/>
        </authorList>
    </citation>
    <scope>NUCLEOTIDE SEQUENCE</scope>
    <source>
        <strain evidence="2">VT107</strain>
    </source>
</reference>
<evidence type="ECO:0000313" key="2">
    <source>
        <dbReference type="EMBL" id="KAJ3564400.1"/>
    </source>
</evidence>
<keyword evidence="3" id="KW-1185">Reference proteome</keyword>
<organism evidence="2 3">
    <name type="scientific">Xylaria arbuscula</name>
    <dbReference type="NCBI Taxonomy" id="114810"/>
    <lineage>
        <taxon>Eukaryota</taxon>
        <taxon>Fungi</taxon>
        <taxon>Dikarya</taxon>
        <taxon>Ascomycota</taxon>
        <taxon>Pezizomycotina</taxon>
        <taxon>Sordariomycetes</taxon>
        <taxon>Xylariomycetidae</taxon>
        <taxon>Xylariales</taxon>
        <taxon>Xylariaceae</taxon>
        <taxon>Xylaria</taxon>
    </lineage>
</organism>
<feature type="coiled-coil region" evidence="1">
    <location>
        <begin position="78"/>
        <end position="116"/>
    </location>
</feature>
<gene>
    <name evidence="2" type="ORF">NPX13_g7857</name>
</gene>
<dbReference type="Proteomes" id="UP001148614">
    <property type="component" value="Unassembled WGS sequence"/>
</dbReference>
<name>A0A9W8N9J2_9PEZI</name>
<proteinExistence type="predicted"/>
<evidence type="ECO:0000313" key="3">
    <source>
        <dbReference type="Proteomes" id="UP001148614"/>
    </source>
</evidence>
<dbReference type="EMBL" id="JANPWZ010001620">
    <property type="protein sequence ID" value="KAJ3564400.1"/>
    <property type="molecule type" value="Genomic_DNA"/>
</dbReference>